<keyword evidence="3" id="KW-1185">Reference proteome</keyword>
<accession>A0ABY8SYZ9</accession>
<proteinExistence type="predicted"/>
<dbReference type="SMART" id="SM00332">
    <property type="entry name" value="PP2Cc"/>
    <property type="match status" value="1"/>
</dbReference>
<dbReference type="Pfam" id="PF13672">
    <property type="entry name" value="PP2C_2"/>
    <property type="match status" value="1"/>
</dbReference>
<gene>
    <name evidence="2" type="ORF">QMY55_17960</name>
</gene>
<dbReference type="CDD" id="cd00143">
    <property type="entry name" value="PP2Cc"/>
    <property type="match status" value="1"/>
</dbReference>
<dbReference type="PROSITE" id="PS51746">
    <property type="entry name" value="PPM_2"/>
    <property type="match status" value="1"/>
</dbReference>
<evidence type="ECO:0000259" key="1">
    <source>
        <dbReference type="PROSITE" id="PS51746"/>
    </source>
</evidence>
<feature type="domain" description="PPM-type phosphatase" evidence="1">
    <location>
        <begin position="1"/>
        <end position="240"/>
    </location>
</feature>
<dbReference type="PANTHER" id="PTHR47992">
    <property type="entry name" value="PROTEIN PHOSPHATASE"/>
    <property type="match status" value="1"/>
</dbReference>
<reference evidence="2 3" key="1">
    <citation type="submission" date="2023-05" db="EMBL/GenBank/DDBJ databases">
        <authorList>
            <person name="Yin Y."/>
            <person name="Lu Z."/>
        </authorList>
    </citation>
    <scope>NUCLEOTIDE SEQUENCE [LARGE SCALE GENOMIC DNA]</scope>
    <source>
        <strain evidence="2 3">ZM22</strain>
    </source>
</reference>
<dbReference type="InterPro" id="IPR015655">
    <property type="entry name" value="PP2C"/>
</dbReference>
<name>A0ABY8SYZ9_9BURK</name>
<protein>
    <submittedName>
        <fullName evidence="2">Stp1/IreP family PP2C-type Ser/Thr phosphatase</fullName>
    </submittedName>
</protein>
<dbReference type="InterPro" id="IPR001932">
    <property type="entry name" value="PPM-type_phosphatase-like_dom"/>
</dbReference>
<evidence type="ECO:0000313" key="3">
    <source>
        <dbReference type="Proteomes" id="UP001240697"/>
    </source>
</evidence>
<dbReference type="InterPro" id="IPR036457">
    <property type="entry name" value="PPM-type-like_dom_sf"/>
</dbReference>
<dbReference type="NCBIfam" id="NF033484">
    <property type="entry name" value="Stp1_PP2C_phos"/>
    <property type="match status" value="1"/>
</dbReference>
<dbReference type="SMART" id="SM00331">
    <property type="entry name" value="PP2C_SIG"/>
    <property type="match status" value="1"/>
</dbReference>
<dbReference type="RefSeq" id="WP_283489006.1">
    <property type="nucleotide sequence ID" value="NZ_CP125947.1"/>
</dbReference>
<organism evidence="2 3">
    <name type="scientific">Comamonas resistens</name>
    <dbReference type="NCBI Taxonomy" id="3046670"/>
    <lineage>
        <taxon>Bacteria</taxon>
        <taxon>Pseudomonadati</taxon>
        <taxon>Pseudomonadota</taxon>
        <taxon>Betaproteobacteria</taxon>
        <taxon>Burkholderiales</taxon>
        <taxon>Comamonadaceae</taxon>
        <taxon>Comamonas</taxon>
    </lineage>
</organism>
<dbReference type="SUPFAM" id="SSF81606">
    <property type="entry name" value="PP2C-like"/>
    <property type="match status" value="1"/>
</dbReference>
<dbReference type="EMBL" id="CP125947">
    <property type="protein sequence ID" value="WHS67995.1"/>
    <property type="molecule type" value="Genomic_DNA"/>
</dbReference>
<dbReference type="Gene3D" id="3.60.40.10">
    <property type="entry name" value="PPM-type phosphatase domain"/>
    <property type="match status" value="1"/>
</dbReference>
<sequence length="247" mass="26394">MVACADIGLRRGNNEDAVGVRPKAEPWPVAVLADGMGGYNAGEVASTMAVDLVTAALQHGPGADASGKTAECELVDALRMANTAILAAQSTPGCQGMGTTVVVALVLQQQLLLAHLGDSRAYAWREGRLQRITRDHSLVQQDIDAGLISEQQAKASRFSHLVTRALGVTPEIEPELNLWPLRQRDRIMLCSDGLTDMLDDDRLQDLFSEQAPLPLLLHRLIASANEAGGKDNISVVLMEADIDSQPA</sequence>
<evidence type="ECO:0000313" key="2">
    <source>
        <dbReference type="EMBL" id="WHS67995.1"/>
    </source>
</evidence>
<dbReference type="Proteomes" id="UP001240697">
    <property type="component" value="Chromosome"/>
</dbReference>